<dbReference type="Gene3D" id="2.30.30.100">
    <property type="match status" value="1"/>
</dbReference>
<evidence type="ECO:0000256" key="1">
    <source>
        <dbReference type="ARBA" id="ARBA00022598"/>
    </source>
</evidence>
<organism evidence="6 7">
    <name type="scientific">Succinivibrio dextrinosolvens DSM 3072</name>
    <dbReference type="NCBI Taxonomy" id="1123324"/>
    <lineage>
        <taxon>Bacteria</taxon>
        <taxon>Pseudomonadati</taxon>
        <taxon>Pseudomonadota</taxon>
        <taxon>Gammaproteobacteria</taxon>
        <taxon>Aeromonadales</taxon>
        <taxon>Succinivibrionaceae</taxon>
        <taxon>Succinivibrio</taxon>
    </lineage>
</organism>
<dbReference type="Gene3D" id="3.30.930.10">
    <property type="entry name" value="Bira Bifunctional Protein, Domain 2"/>
    <property type="match status" value="1"/>
</dbReference>
<dbReference type="EMBL" id="FUXX01000068">
    <property type="protein sequence ID" value="SKA70179.1"/>
    <property type="molecule type" value="Genomic_DNA"/>
</dbReference>
<reference evidence="7" key="1">
    <citation type="submission" date="2017-02" db="EMBL/GenBank/DDBJ databases">
        <authorList>
            <person name="Varghese N."/>
            <person name="Submissions S."/>
        </authorList>
    </citation>
    <scope>NUCLEOTIDE SEQUENCE [LARGE SCALE GENOMIC DNA]</scope>
    <source>
        <strain evidence="7">DSM 3072</strain>
    </source>
</reference>
<evidence type="ECO:0000259" key="5">
    <source>
        <dbReference type="PROSITE" id="PS51733"/>
    </source>
</evidence>
<dbReference type="NCBIfam" id="TIGR00121">
    <property type="entry name" value="birA_ligase"/>
    <property type="match status" value="1"/>
</dbReference>
<evidence type="ECO:0000256" key="2">
    <source>
        <dbReference type="ARBA" id="ARBA00023267"/>
    </source>
</evidence>
<sequence length="319" mass="35218">MGKPLDILKIIKLLNNAPDLTLDKNLLMTALDASEEDLYSTVKNLSVYSDAITVENDKFSLKEKIDLLDDMSIFKRVEGSGRIAILDAVDSTNTFMIKNASMLASGDVVIAEIQSEGRGSRGGKWHSGLGKQLTLSVCYIFDSFEKLQGLSVGIGVATAISIERFGFENILLKWPNDVYMDTLKVGGILIETVPYKDKVKAIIGVGLNVYDDDFGELTRDYGAMYSKQPDNFKRNDLAAALINNIKRTCEDFNKGSKRMIFESFKARDEMLGKMIQVDNVQGSFVGRAAGIDNTGALLLAQDDKKISIRSGHITYLKDQ</sequence>
<dbReference type="Pfam" id="PF03099">
    <property type="entry name" value="BPL_LplA_LipB"/>
    <property type="match status" value="1"/>
</dbReference>
<protein>
    <recommendedName>
        <fullName evidence="3">biotin--[biotin carboxyl-carrier protein] ligase</fullName>
        <ecNumber evidence="3">6.3.4.15</ecNumber>
    </recommendedName>
</protein>
<dbReference type="RefSeq" id="WP_031492632.1">
    <property type="nucleotide sequence ID" value="NZ_FUXX01000068.1"/>
</dbReference>
<gene>
    <name evidence="6" type="ORF">SAMN02745213_02301</name>
</gene>
<dbReference type="InterPro" id="IPR004143">
    <property type="entry name" value="BPL_LPL_catalytic"/>
</dbReference>
<dbReference type="GO" id="GO:0005737">
    <property type="term" value="C:cytoplasm"/>
    <property type="evidence" value="ECO:0007669"/>
    <property type="project" value="TreeGrafter"/>
</dbReference>
<evidence type="ECO:0000313" key="7">
    <source>
        <dbReference type="Proteomes" id="UP000242432"/>
    </source>
</evidence>
<feature type="domain" description="BPL/LPL catalytic" evidence="5">
    <location>
        <begin position="68"/>
        <end position="253"/>
    </location>
</feature>
<accession>A0A1T4VZ58</accession>
<dbReference type="Pfam" id="PF02237">
    <property type="entry name" value="BPL_C"/>
    <property type="match status" value="1"/>
</dbReference>
<dbReference type="PANTHER" id="PTHR12835:SF5">
    <property type="entry name" value="BIOTIN--PROTEIN LIGASE"/>
    <property type="match status" value="1"/>
</dbReference>
<proteinExistence type="predicted"/>
<dbReference type="SUPFAM" id="SSF55681">
    <property type="entry name" value="Class II aaRS and biotin synthetases"/>
    <property type="match status" value="1"/>
</dbReference>
<dbReference type="PANTHER" id="PTHR12835">
    <property type="entry name" value="BIOTIN PROTEIN LIGASE"/>
    <property type="match status" value="1"/>
</dbReference>
<keyword evidence="1 6" id="KW-0436">Ligase</keyword>
<dbReference type="InterPro" id="IPR004408">
    <property type="entry name" value="Biotin_CoA_COase_ligase"/>
</dbReference>
<dbReference type="InterPro" id="IPR003142">
    <property type="entry name" value="BPL_C"/>
</dbReference>
<dbReference type="AlphaFoldDB" id="A0A1T4VZ58"/>
<keyword evidence="2" id="KW-0092">Biotin</keyword>
<evidence type="ECO:0000313" key="6">
    <source>
        <dbReference type="EMBL" id="SKA70179.1"/>
    </source>
</evidence>
<dbReference type="InterPro" id="IPR045864">
    <property type="entry name" value="aa-tRNA-synth_II/BPL/LPL"/>
</dbReference>
<keyword evidence="7" id="KW-1185">Reference proteome</keyword>
<name>A0A1T4VZ58_9GAMM</name>
<dbReference type="Proteomes" id="UP000242432">
    <property type="component" value="Unassembled WGS sequence"/>
</dbReference>
<comment type="catalytic activity">
    <reaction evidence="4">
        <text>biotin + L-lysyl-[protein] + ATP = N(6)-biotinyl-L-lysyl-[protein] + AMP + diphosphate + H(+)</text>
        <dbReference type="Rhea" id="RHEA:11756"/>
        <dbReference type="Rhea" id="RHEA-COMP:9752"/>
        <dbReference type="Rhea" id="RHEA-COMP:10505"/>
        <dbReference type="ChEBI" id="CHEBI:15378"/>
        <dbReference type="ChEBI" id="CHEBI:29969"/>
        <dbReference type="ChEBI" id="CHEBI:30616"/>
        <dbReference type="ChEBI" id="CHEBI:33019"/>
        <dbReference type="ChEBI" id="CHEBI:57586"/>
        <dbReference type="ChEBI" id="CHEBI:83144"/>
        <dbReference type="ChEBI" id="CHEBI:456215"/>
        <dbReference type="EC" id="6.3.4.15"/>
    </reaction>
</comment>
<dbReference type="CDD" id="cd16442">
    <property type="entry name" value="BPL"/>
    <property type="match status" value="1"/>
</dbReference>
<dbReference type="GO" id="GO:0004077">
    <property type="term" value="F:biotin--[biotin carboxyl-carrier protein] ligase activity"/>
    <property type="evidence" value="ECO:0007669"/>
    <property type="project" value="UniProtKB-EC"/>
</dbReference>
<dbReference type="STRING" id="83771.SAMN02910357_02586"/>
<evidence type="ECO:0000256" key="4">
    <source>
        <dbReference type="ARBA" id="ARBA00047846"/>
    </source>
</evidence>
<evidence type="ECO:0000256" key="3">
    <source>
        <dbReference type="ARBA" id="ARBA00024227"/>
    </source>
</evidence>
<dbReference type="EC" id="6.3.4.15" evidence="3"/>
<dbReference type="PROSITE" id="PS51733">
    <property type="entry name" value="BPL_LPL_CATALYTIC"/>
    <property type="match status" value="1"/>
</dbReference>